<dbReference type="GO" id="GO:0032259">
    <property type="term" value="P:methylation"/>
    <property type="evidence" value="ECO:0007669"/>
    <property type="project" value="UniProtKB-KW"/>
</dbReference>
<reference evidence="10" key="2">
    <citation type="submission" date="2023-05" db="EMBL/GenBank/DDBJ databases">
        <authorList>
            <consortium name="Lawrence Berkeley National Laboratory"/>
            <person name="Steindorff A."/>
            <person name="Hensen N."/>
            <person name="Bonometti L."/>
            <person name="Westerberg I."/>
            <person name="Brannstrom I.O."/>
            <person name="Guillou S."/>
            <person name="Cros-Aarteil S."/>
            <person name="Calhoun S."/>
            <person name="Haridas S."/>
            <person name="Kuo A."/>
            <person name="Mondo S."/>
            <person name="Pangilinan J."/>
            <person name="Riley R."/>
            <person name="Labutti K."/>
            <person name="Andreopoulos B."/>
            <person name="Lipzen A."/>
            <person name="Chen C."/>
            <person name="Yanf M."/>
            <person name="Daum C."/>
            <person name="Ng V."/>
            <person name="Clum A."/>
            <person name="Ohm R."/>
            <person name="Martin F."/>
            <person name="Silar P."/>
            <person name="Natvig D."/>
            <person name="Lalanne C."/>
            <person name="Gautier V."/>
            <person name="Ament-Velasquez S.L."/>
            <person name="Kruys A."/>
            <person name="Hutchinson M.I."/>
            <person name="Powell A.J."/>
            <person name="Barry K."/>
            <person name="Miller A.N."/>
            <person name="Grigoriev I.V."/>
            <person name="Debuchy R."/>
            <person name="Gladieux P."/>
            <person name="Thoren M.H."/>
            <person name="Johannesson H."/>
        </authorList>
    </citation>
    <scope>NUCLEOTIDE SEQUENCE</scope>
    <source>
        <strain evidence="10">CBS 103.79</strain>
    </source>
</reference>
<dbReference type="InterPro" id="IPR029063">
    <property type="entry name" value="SAM-dependent_MTases_sf"/>
</dbReference>
<comment type="catalytic activity">
    <reaction evidence="9">
        <text>L-methionyl-[protein] + S-adenosyl-L-methionine = S-methyl-L-methionyl-[protein] + S-adenosyl-L-homocysteine</text>
        <dbReference type="Rhea" id="RHEA:60560"/>
        <dbReference type="Rhea" id="RHEA-COMP:12313"/>
        <dbReference type="Rhea" id="RHEA-COMP:15592"/>
        <dbReference type="ChEBI" id="CHEBI:16044"/>
        <dbReference type="ChEBI" id="CHEBI:57856"/>
        <dbReference type="ChEBI" id="CHEBI:59789"/>
        <dbReference type="ChEBI" id="CHEBI:142742"/>
    </reaction>
    <physiologicalReaction direction="left-to-right" evidence="9">
        <dbReference type="Rhea" id="RHEA:60561"/>
    </physiologicalReaction>
</comment>
<evidence type="ECO:0000313" key="11">
    <source>
        <dbReference type="Proteomes" id="UP001303889"/>
    </source>
</evidence>
<dbReference type="Gene3D" id="3.40.50.150">
    <property type="entry name" value="Vaccinia Virus protein VP39"/>
    <property type="match status" value="1"/>
</dbReference>
<organism evidence="10 11">
    <name type="scientific">Staphylotrichum tortipilum</name>
    <dbReference type="NCBI Taxonomy" id="2831512"/>
    <lineage>
        <taxon>Eukaryota</taxon>
        <taxon>Fungi</taxon>
        <taxon>Dikarya</taxon>
        <taxon>Ascomycota</taxon>
        <taxon>Pezizomycotina</taxon>
        <taxon>Sordariomycetes</taxon>
        <taxon>Sordariomycetidae</taxon>
        <taxon>Sordariales</taxon>
        <taxon>Chaetomiaceae</taxon>
        <taxon>Staphylotrichum</taxon>
    </lineage>
</organism>
<dbReference type="GO" id="GO:0005634">
    <property type="term" value="C:nucleus"/>
    <property type="evidence" value="ECO:0007669"/>
    <property type="project" value="UniProtKB-SubCell"/>
</dbReference>
<accession>A0AAN6M951</accession>
<keyword evidence="4" id="KW-0949">S-adenosyl-L-methionine</keyword>
<evidence type="ECO:0000256" key="8">
    <source>
        <dbReference type="ARBA" id="ARBA00038158"/>
    </source>
</evidence>
<evidence type="ECO:0000256" key="3">
    <source>
        <dbReference type="ARBA" id="ARBA00022679"/>
    </source>
</evidence>
<dbReference type="EMBL" id="MU856354">
    <property type="protein sequence ID" value="KAK3896887.1"/>
    <property type="molecule type" value="Genomic_DNA"/>
</dbReference>
<evidence type="ECO:0000313" key="10">
    <source>
        <dbReference type="EMBL" id="KAK3896887.1"/>
    </source>
</evidence>
<dbReference type="AlphaFoldDB" id="A0AAN6M951"/>
<gene>
    <name evidence="10" type="ORF">C8A05DRAFT_48273</name>
</gene>
<evidence type="ECO:0000256" key="6">
    <source>
        <dbReference type="ARBA" id="ARBA00023163"/>
    </source>
</evidence>
<reference evidence="10" key="1">
    <citation type="journal article" date="2023" name="Mol. Phylogenet. Evol.">
        <title>Genome-scale phylogeny and comparative genomics of the fungal order Sordariales.</title>
        <authorList>
            <person name="Hensen N."/>
            <person name="Bonometti L."/>
            <person name="Westerberg I."/>
            <person name="Brannstrom I.O."/>
            <person name="Guillou S."/>
            <person name="Cros-Aarteil S."/>
            <person name="Calhoun S."/>
            <person name="Haridas S."/>
            <person name="Kuo A."/>
            <person name="Mondo S."/>
            <person name="Pangilinan J."/>
            <person name="Riley R."/>
            <person name="LaButti K."/>
            <person name="Andreopoulos B."/>
            <person name="Lipzen A."/>
            <person name="Chen C."/>
            <person name="Yan M."/>
            <person name="Daum C."/>
            <person name="Ng V."/>
            <person name="Clum A."/>
            <person name="Steindorff A."/>
            <person name="Ohm R.A."/>
            <person name="Martin F."/>
            <person name="Silar P."/>
            <person name="Natvig D.O."/>
            <person name="Lalanne C."/>
            <person name="Gautier V."/>
            <person name="Ament-Velasquez S.L."/>
            <person name="Kruys A."/>
            <person name="Hutchinson M.I."/>
            <person name="Powell A.J."/>
            <person name="Barry K."/>
            <person name="Miller A.N."/>
            <person name="Grigoriev I.V."/>
            <person name="Debuchy R."/>
            <person name="Gladieux P."/>
            <person name="Hiltunen Thoren M."/>
            <person name="Johannesson H."/>
        </authorList>
    </citation>
    <scope>NUCLEOTIDE SEQUENCE</scope>
    <source>
        <strain evidence="10">CBS 103.79</strain>
    </source>
</reference>
<evidence type="ECO:0000256" key="7">
    <source>
        <dbReference type="ARBA" id="ARBA00023242"/>
    </source>
</evidence>
<sequence length="313" mass="36076">MATQAQPFKGHLRPDGTPDLIKIYPENGRWYGKFKEGQYPFPVDEPELERLDVLHKVYLVARRGALHSSPLPNDHPRVLDLGCGTGIWGIEVADKYPLGVHMGVDLTSVQPEYIPLKMKFLQWDIEDAWEDDREPSTWDLIHLRALNGSIRDWPKLYAQIFRRLQPESGYIEQVEIDYTPRCEDGSLPPDGHMARWAREVFQATDRIQRPLRLDSNLTKQQLAAAGFVDVKEEIIQLPVNGWPRDPHGRDLGRWFNLGLRLSLEPLMLAPLNRTCGRTSEDVRDLAQKARDEVYSNNVHAYCTLHVFTARRPR</sequence>
<keyword evidence="5" id="KW-0805">Transcription regulation</keyword>
<keyword evidence="6" id="KW-0804">Transcription</keyword>
<protein>
    <submittedName>
        <fullName evidence="10">S-adenosyl-L-methionine-dependent methyltransferase</fullName>
    </submittedName>
</protein>
<comment type="subcellular location">
    <subcellularLocation>
        <location evidence="1">Nucleus</location>
    </subcellularLocation>
</comment>
<dbReference type="PANTHER" id="PTHR43591">
    <property type="entry name" value="METHYLTRANSFERASE"/>
    <property type="match status" value="1"/>
</dbReference>
<dbReference type="Proteomes" id="UP001303889">
    <property type="component" value="Unassembled WGS sequence"/>
</dbReference>
<name>A0AAN6M951_9PEZI</name>
<dbReference type="SUPFAM" id="SSF53335">
    <property type="entry name" value="S-adenosyl-L-methionine-dependent methyltransferases"/>
    <property type="match status" value="1"/>
</dbReference>
<comment type="similarity">
    <text evidence="8">Belongs to the methyltransferase superfamily. LaeA methyltransferase family.</text>
</comment>
<evidence type="ECO:0000256" key="4">
    <source>
        <dbReference type="ARBA" id="ARBA00022691"/>
    </source>
</evidence>
<evidence type="ECO:0000256" key="5">
    <source>
        <dbReference type="ARBA" id="ARBA00023015"/>
    </source>
</evidence>
<keyword evidence="2 10" id="KW-0489">Methyltransferase</keyword>
<dbReference type="CDD" id="cd02440">
    <property type="entry name" value="AdoMet_MTases"/>
    <property type="match status" value="1"/>
</dbReference>
<evidence type="ECO:0000256" key="9">
    <source>
        <dbReference type="ARBA" id="ARBA00047870"/>
    </source>
</evidence>
<dbReference type="Pfam" id="PF13489">
    <property type="entry name" value="Methyltransf_23"/>
    <property type="match status" value="1"/>
</dbReference>
<keyword evidence="11" id="KW-1185">Reference proteome</keyword>
<evidence type="ECO:0000256" key="1">
    <source>
        <dbReference type="ARBA" id="ARBA00004123"/>
    </source>
</evidence>
<comment type="caution">
    <text evidence="10">The sequence shown here is derived from an EMBL/GenBank/DDBJ whole genome shotgun (WGS) entry which is preliminary data.</text>
</comment>
<keyword evidence="3" id="KW-0808">Transferase</keyword>
<evidence type="ECO:0000256" key="2">
    <source>
        <dbReference type="ARBA" id="ARBA00022603"/>
    </source>
</evidence>
<proteinExistence type="inferred from homology"/>
<keyword evidence="7" id="KW-0539">Nucleus</keyword>
<dbReference type="GO" id="GO:0008168">
    <property type="term" value="F:methyltransferase activity"/>
    <property type="evidence" value="ECO:0007669"/>
    <property type="project" value="UniProtKB-KW"/>
</dbReference>
<dbReference type="PANTHER" id="PTHR43591:SF30">
    <property type="entry name" value="PROTEIN-METHIONINE METHYLTRANSFERASE LAEA"/>
    <property type="match status" value="1"/>
</dbReference>